<dbReference type="Proteomes" id="UP001499978">
    <property type="component" value="Unassembled WGS sequence"/>
</dbReference>
<feature type="domain" description="GGDEF" evidence="2">
    <location>
        <begin position="351"/>
        <end position="483"/>
    </location>
</feature>
<feature type="transmembrane region" description="Helical" evidence="1">
    <location>
        <begin position="154"/>
        <end position="173"/>
    </location>
</feature>
<dbReference type="NCBIfam" id="TIGR00254">
    <property type="entry name" value="GGDEF"/>
    <property type="match status" value="1"/>
</dbReference>
<dbReference type="PANTHER" id="PTHR46663:SF4">
    <property type="entry name" value="DIGUANYLATE CYCLASE DGCT-RELATED"/>
    <property type="match status" value="1"/>
</dbReference>
<dbReference type="PANTHER" id="PTHR46663">
    <property type="entry name" value="DIGUANYLATE CYCLASE DGCT-RELATED"/>
    <property type="match status" value="1"/>
</dbReference>
<feature type="transmembrane region" description="Helical" evidence="1">
    <location>
        <begin position="284"/>
        <end position="304"/>
    </location>
</feature>
<gene>
    <name evidence="3" type="ORF">GCM10010201_02400</name>
</gene>
<keyword evidence="4" id="KW-1185">Reference proteome</keyword>
<feature type="transmembrane region" description="Helical" evidence="1">
    <location>
        <begin position="63"/>
        <end position="83"/>
    </location>
</feature>
<dbReference type="PROSITE" id="PS50887">
    <property type="entry name" value="GGDEF"/>
    <property type="match status" value="1"/>
</dbReference>
<feature type="transmembrane region" description="Helical" evidence="1">
    <location>
        <begin position="9"/>
        <end position="27"/>
    </location>
</feature>
<dbReference type="CDD" id="cd01949">
    <property type="entry name" value="GGDEF"/>
    <property type="match status" value="1"/>
</dbReference>
<evidence type="ECO:0000313" key="3">
    <source>
        <dbReference type="EMBL" id="GAA2511066.1"/>
    </source>
</evidence>
<feature type="transmembrane region" description="Helical" evidence="1">
    <location>
        <begin position="33"/>
        <end position="51"/>
    </location>
</feature>
<dbReference type="InterPro" id="IPR052163">
    <property type="entry name" value="DGC-Regulatory_Protein"/>
</dbReference>
<dbReference type="SUPFAM" id="SSF55073">
    <property type="entry name" value="Nucleotide cyclase"/>
    <property type="match status" value="1"/>
</dbReference>
<comment type="caution">
    <text evidence="3">The sequence shown here is derived from an EMBL/GenBank/DDBJ whole genome shotgun (WGS) entry which is preliminary data.</text>
</comment>
<proteinExistence type="predicted"/>
<sequence>MDETTRGRVLVGYLSVAAVAMIVHAFLPAGVRPWSYLVISATAVPPLVYGLRHQLPAARPATGLLLTAMSTLTLGNAFSVGAAQGSAVLGTAAAVTISVAHALALASALSVVAIRGRDDLGGLIDIAVLALAGGGLLWTAMLEPRLTADGVSRAAQVGMMINIFVVTGVLGAIGRLVQTTTERFVALWMILVALMVTLAGNIALAMTTGSLTANRPAWGELIFLAGYALLGGIGLHPSLRMFAEAAPPQRETLGGRRLAMLGLALAAGPVAGGARQLFGLEVDGVLLAGGTLATVPLVMLRIGYLTRQRVRAEQTLVRQATRDQLTGLANRAELLTRLDAALARRRQRDGADVVLFFCDLDGFKAVNDTLGHAVGDELLMAVAGRLRRTVAADDLLARYGGDEFLLVCQTQKAVAAQASLVRRLKAAVADPFELAGQQVRIGISIGCAVADEGSDADSLISHADAAMYAAKARSAAERLAASA</sequence>
<reference evidence="4" key="1">
    <citation type="journal article" date="2019" name="Int. J. Syst. Evol. Microbiol.">
        <title>The Global Catalogue of Microorganisms (GCM) 10K type strain sequencing project: providing services to taxonomists for standard genome sequencing and annotation.</title>
        <authorList>
            <consortium name="The Broad Institute Genomics Platform"/>
            <consortium name="The Broad Institute Genome Sequencing Center for Infectious Disease"/>
            <person name="Wu L."/>
            <person name="Ma J."/>
        </authorList>
    </citation>
    <scope>NUCLEOTIDE SEQUENCE [LARGE SCALE GENOMIC DNA]</scope>
    <source>
        <strain evidence="4">JCM 3367</strain>
    </source>
</reference>
<name>A0ABP6A9Z4_9ACTN</name>
<keyword evidence="1" id="KW-0472">Membrane</keyword>
<feature type="transmembrane region" description="Helical" evidence="1">
    <location>
        <begin position="258"/>
        <end position="278"/>
    </location>
</feature>
<dbReference type="EMBL" id="BAAARY010000001">
    <property type="protein sequence ID" value="GAA2511066.1"/>
    <property type="molecule type" value="Genomic_DNA"/>
</dbReference>
<feature type="transmembrane region" description="Helical" evidence="1">
    <location>
        <begin position="120"/>
        <end position="142"/>
    </location>
</feature>
<dbReference type="SMART" id="SM00267">
    <property type="entry name" value="GGDEF"/>
    <property type="match status" value="1"/>
</dbReference>
<organism evidence="3 4">
    <name type="scientific">Pilimelia columellifera subsp. columellifera</name>
    <dbReference type="NCBI Taxonomy" id="706583"/>
    <lineage>
        <taxon>Bacteria</taxon>
        <taxon>Bacillati</taxon>
        <taxon>Actinomycetota</taxon>
        <taxon>Actinomycetes</taxon>
        <taxon>Micromonosporales</taxon>
        <taxon>Micromonosporaceae</taxon>
        <taxon>Pilimelia</taxon>
    </lineage>
</organism>
<dbReference type="InterPro" id="IPR000160">
    <property type="entry name" value="GGDEF_dom"/>
</dbReference>
<keyword evidence="1" id="KW-0812">Transmembrane</keyword>
<dbReference type="InterPro" id="IPR043128">
    <property type="entry name" value="Rev_trsase/Diguanyl_cyclase"/>
</dbReference>
<feature type="transmembrane region" description="Helical" evidence="1">
    <location>
        <begin position="89"/>
        <end position="113"/>
    </location>
</feature>
<feature type="transmembrane region" description="Helical" evidence="1">
    <location>
        <begin position="185"/>
        <end position="205"/>
    </location>
</feature>
<accession>A0ABP6A9Z4</accession>
<evidence type="ECO:0000313" key="4">
    <source>
        <dbReference type="Proteomes" id="UP001499978"/>
    </source>
</evidence>
<dbReference type="InterPro" id="IPR029787">
    <property type="entry name" value="Nucleotide_cyclase"/>
</dbReference>
<dbReference type="RefSeq" id="WP_344166877.1">
    <property type="nucleotide sequence ID" value="NZ_BAAARY010000001.1"/>
</dbReference>
<keyword evidence="1" id="KW-1133">Transmembrane helix</keyword>
<evidence type="ECO:0000259" key="2">
    <source>
        <dbReference type="PROSITE" id="PS50887"/>
    </source>
</evidence>
<protein>
    <recommendedName>
        <fullName evidence="2">GGDEF domain-containing protein</fullName>
    </recommendedName>
</protein>
<dbReference type="Pfam" id="PF00990">
    <property type="entry name" value="GGDEF"/>
    <property type="match status" value="1"/>
</dbReference>
<dbReference type="Gene3D" id="3.30.70.270">
    <property type="match status" value="1"/>
</dbReference>
<feature type="transmembrane region" description="Helical" evidence="1">
    <location>
        <begin position="217"/>
        <end position="237"/>
    </location>
</feature>
<evidence type="ECO:0000256" key="1">
    <source>
        <dbReference type="SAM" id="Phobius"/>
    </source>
</evidence>